<keyword evidence="3" id="KW-0249">Electron transport</keyword>
<sequence>MKTQVPPQKIPKGESEMEDITIGPAGGAGGNIKDSADQNFMADVVEASKEAPVLVDFWAPWCGPCKSLTPVLEKVVNEQQGKVKLVKVNIDENPGVAGQLGVRSIPAVFAFDNGRPVDAFQGALPESQLKQFIEKLLGGTDEGQQIQEAIQHADGLLQAGDAGQAAQIYGAIMERDPKNIPAIVGLARCYLANDDPDRASQILDMAGPDRQMDPAIKSVRTAIDLMADAPKDSELDALIDKVTADRANHALRLELAEALMARGRNKEAADHLLKILSDDLEWGEGKAKAKLLELFEAAGPKDPATIEGRRRLSSLMFA</sequence>
<evidence type="ECO:0000259" key="8">
    <source>
        <dbReference type="PROSITE" id="PS51352"/>
    </source>
</evidence>
<dbReference type="InterPro" id="IPR017937">
    <property type="entry name" value="Thioredoxin_CS"/>
</dbReference>
<accession>A0A399RQI4</accession>
<dbReference type="GO" id="GO:0015035">
    <property type="term" value="F:protein-disulfide reductase activity"/>
    <property type="evidence" value="ECO:0007669"/>
    <property type="project" value="UniProtKB-UniRule"/>
</dbReference>
<dbReference type="Pfam" id="PF14559">
    <property type="entry name" value="TPR_19"/>
    <property type="match status" value="1"/>
</dbReference>
<keyword evidence="2" id="KW-0813">Transport</keyword>
<dbReference type="PRINTS" id="PR00421">
    <property type="entry name" value="THIOREDOXIN"/>
</dbReference>
<dbReference type="PROSITE" id="PS00194">
    <property type="entry name" value="THIOREDOXIN_1"/>
    <property type="match status" value="1"/>
</dbReference>
<keyword evidence="10" id="KW-1185">Reference proteome</keyword>
<dbReference type="Pfam" id="PF00085">
    <property type="entry name" value="Thioredoxin"/>
    <property type="match status" value="1"/>
</dbReference>
<name>A0A399RQI4_9PROT</name>
<organism evidence="9 10">
    <name type="scientific">Henriciella algicola</name>
    <dbReference type="NCBI Taxonomy" id="1608422"/>
    <lineage>
        <taxon>Bacteria</taxon>
        <taxon>Pseudomonadati</taxon>
        <taxon>Pseudomonadota</taxon>
        <taxon>Alphaproteobacteria</taxon>
        <taxon>Hyphomonadales</taxon>
        <taxon>Hyphomonadaceae</taxon>
        <taxon>Henriciella</taxon>
    </lineage>
</organism>
<dbReference type="PANTHER" id="PTHR45663">
    <property type="entry name" value="GEO12009P1"/>
    <property type="match status" value="1"/>
</dbReference>
<feature type="region of interest" description="Disordered" evidence="7">
    <location>
        <begin position="1"/>
        <end position="29"/>
    </location>
</feature>
<evidence type="ECO:0000256" key="4">
    <source>
        <dbReference type="ARBA" id="ARBA00023157"/>
    </source>
</evidence>
<dbReference type="Proteomes" id="UP000265845">
    <property type="component" value="Unassembled WGS sequence"/>
</dbReference>
<evidence type="ECO:0000313" key="9">
    <source>
        <dbReference type="EMBL" id="RIJ31895.1"/>
    </source>
</evidence>
<evidence type="ECO:0000256" key="7">
    <source>
        <dbReference type="SAM" id="MobiDB-lite"/>
    </source>
</evidence>
<dbReference type="PROSITE" id="PS51352">
    <property type="entry name" value="THIOREDOXIN_2"/>
    <property type="match status" value="1"/>
</dbReference>
<proteinExistence type="inferred from homology"/>
<dbReference type="CDD" id="cd02956">
    <property type="entry name" value="ybbN"/>
    <property type="match status" value="1"/>
</dbReference>
<reference evidence="9 10" key="1">
    <citation type="submission" date="2018-08" db="EMBL/GenBank/DDBJ databases">
        <title>Henriciella mobilis sp. nov., isolated from seawater.</title>
        <authorList>
            <person name="Cheng H."/>
            <person name="Wu Y.-H."/>
            <person name="Xu X.-W."/>
            <person name="Guo L.-L."/>
        </authorList>
    </citation>
    <scope>NUCLEOTIDE SEQUENCE [LARGE SCALE GENOMIC DNA]</scope>
    <source>
        <strain evidence="9 10">CCUG67844</strain>
    </source>
</reference>
<evidence type="ECO:0000256" key="2">
    <source>
        <dbReference type="ARBA" id="ARBA00022448"/>
    </source>
</evidence>
<protein>
    <recommendedName>
        <fullName evidence="6">Thioredoxin</fullName>
    </recommendedName>
</protein>
<dbReference type="AlphaFoldDB" id="A0A399RQI4"/>
<dbReference type="NCBIfam" id="TIGR01068">
    <property type="entry name" value="thioredoxin"/>
    <property type="match status" value="1"/>
</dbReference>
<dbReference type="InterPro" id="IPR005746">
    <property type="entry name" value="Thioredoxin"/>
</dbReference>
<dbReference type="FunFam" id="3.40.30.10:FF:000001">
    <property type="entry name" value="Thioredoxin"/>
    <property type="match status" value="1"/>
</dbReference>
<evidence type="ECO:0000256" key="6">
    <source>
        <dbReference type="NCBIfam" id="TIGR01068"/>
    </source>
</evidence>
<evidence type="ECO:0000313" key="10">
    <source>
        <dbReference type="Proteomes" id="UP000265845"/>
    </source>
</evidence>
<dbReference type="GO" id="GO:0045454">
    <property type="term" value="P:cell redox homeostasis"/>
    <property type="evidence" value="ECO:0007669"/>
    <property type="project" value="TreeGrafter"/>
</dbReference>
<dbReference type="OrthoDB" id="9790390at2"/>
<gene>
    <name evidence="9" type="primary">trxA</name>
    <name evidence="9" type="ORF">D1222_06545</name>
</gene>
<dbReference type="Gene3D" id="3.40.30.10">
    <property type="entry name" value="Glutaredoxin"/>
    <property type="match status" value="1"/>
</dbReference>
<feature type="domain" description="Thioredoxin" evidence="8">
    <location>
        <begin position="11"/>
        <end position="138"/>
    </location>
</feature>
<evidence type="ECO:0000256" key="5">
    <source>
        <dbReference type="ARBA" id="ARBA00023284"/>
    </source>
</evidence>
<dbReference type="GO" id="GO:0005829">
    <property type="term" value="C:cytosol"/>
    <property type="evidence" value="ECO:0007669"/>
    <property type="project" value="TreeGrafter"/>
</dbReference>
<evidence type="ECO:0000256" key="3">
    <source>
        <dbReference type="ARBA" id="ARBA00022982"/>
    </source>
</evidence>
<dbReference type="SUPFAM" id="SSF52833">
    <property type="entry name" value="Thioredoxin-like"/>
    <property type="match status" value="1"/>
</dbReference>
<dbReference type="Gene3D" id="1.25.40.10">
    <property type="entry name" value="Tetratricopeptide repeat domain"/>
    <property type="match status" value="2"/>
</dbReference>
<dbReference type="InterPro" id="IPR013766">
    <property type="entry name" value="Thioredoxin_domain"/>
</dbReference>
<dbReference type="PANTHER" id="PTHR45663:SF11">
    <property type="entry name" value="GEO12009P1"/>
    <property type="match status" value="1"/>
</dbReference>
<dbReference type="SUPFAM" id="SSF48452">
    <property type="entry name" value="TPR-like"/>
    <property type="match status" value="1"/>
</dbReference>
<dbReference type="EMBL" id="QWGA01000003">
    <property type="protein sequence ID" value="RIJ31895.1"/>
    <property type="molecule type" value="Genomic_DNA"/>
</dbReference>
<comment type="caution">
    <text evidence="9">The sequence shown here is derived from an EMBL/GenBank/DDBJ whole genome shotgun (WGS) entry which is preliminary data.</text>
</comment>
<keyword evidence="5" id="KW-0676">Redox-active center</keyword>
<dbReference type="InterPro" id="IPR036249">
    <property type="entry name" value="Thioredoxin-like_sf"/>
</dbReference>
<dbReference type="Pfam" id="PF14561">
    <property type="entry name" value="TPR_20"/>
    <property type="match status" value="1"/>
</dbReference>
<dbReference type="InterPro" id="IPR011990">
    <property type="entry name" value="TPR-like_helical_dom_sf"/>
</dbReference>
<keyword evidence="4" id="KW-1015">Disulfide bond</keyword>
<evidence type="ECO:0000256" key="1">
    <source>
        <dbReference type="ARBA" id="ARBA00008987"/>
    </source>
</evidence>
<comment type="similarity">
    <text evidence="1">Belongs to the thioredoxin family.</text>
</comment>
<dbReference type="GO" id="GO:0006950">
    <property type="term" value="P:response to stress"/>
    <property type="evidence" value="ECO:0007669"/>
    <property type="project" value="UniProtKB-ARBA"/>
</dbReference>